<gene>
    <name evidence="2" type="ORF">SJ05684_b58260</name>
</gene>
<dbReference type="EMBL" id="CP023068">
    <property type="protein sequence ID" value="ASY66808.1"/>
    <property type="molecule type" value="Genomic_DNA"/>
</dbReference>
<dbReference type="eggNOG" id="ENOG5032RMK">
    <property type="taxonomic scope" value="Bacteria"/>
</dbReference>
<dbReference type="RefSeq" id="WP_202947467.1">
    <property type="nucleotide sequence ID" value="NZ_AJQT01000070.1"/>
</dbReference>
<feature type="transmembrane region" description="Helical" evidence="1">
    <location>
        <begin position="12"/>
        <end position="34"/>
    </location>
</feature>
<sequence>MTAKQRKAPHAAYPLWITVPYTLFVAVLTPVYWLRYGPGNFLWFSDLALFALLIVLWTGNRLIHSMMAVGVLPFEVAWTVDFFTGGRLMGLAAYMFDPDEPAHMRALSGFHFLLPVLILYMLFRQGYDRRALKTQTVFAWIVLLASYWLTPPEKNINWVHGLGPGTEAEKILSPRVYLGLYMVLLPVVAYLPTHLILRRLFRS</sequence>
<keyword evidence="3" id="KW-1185">Reference proteome</keyword>
<accession>A0A249PLK4</accession>
<name>A0A249PLK4_9HYPH</name>
<feature type="transmembrane region" description="Helical" evidence="1">
    <location>
        <begin position="130"/>
        <end position="149"/>
    </location>
</feature>
<dbReference type="KEGG" id="esj:SJ05684_b58260"/>
<keyword evidence="2" id="KW-0614">Plasmid</keyword>
<organism evidence="2 3">
    <name type="scientific">Sinorhizobium sojae CCBAU 05684</name>
    <dbReference type="NCBI Taxonomy" id="716928"/>
    <lineage>
        <taxon>Bacteria</taxon>
        <taxon>Pseudomonadati</taxon>
        <taxon>Pseudomonadota</taxon>
        <taxon>Alphaproteobacteria</taxon>
        <taxon>Hyphomicrobiales</taxon>
        <taxon>Rhizobiaceae</taxon>
        <taxon>Sinorhizobium/Ensifer group</taxon>
        <taxon>Sinorhizobium</taxon>
    </lineage>
</organism>
<evidence type="ECO:0008006" key="4">
    <source>
        <dbReference type="Google" id="ProtNLM"/>
    </source>
</evidence>
<feature type="transmembrane region" description="Helical" evidence="1">
    <location>
        <begin position="102"/>
        <end position="123"/>
    </location>
</feature>
<keyword evidence="1" id="KW-0812">Transmembrane</keyword>
<dbReference type="Proteomes" id="UP000217211">
    <property type="component" value="Plasmid pSJ05684b"/>
</dbReference>
<feature type="transmembrane region" description="Helical" evidence="1">
    <location>
        <begin position="71"/>
        <end position="96"/>
    </location>
</feature>
<evidence type="ECO:0000313" key="2">
    <source>
        <dbReference type="EMBL" id="ASY66808.1"/>
    </source>
</evidence>
<keyword evidence="1" id="KW-1133">Transmembrane helix</keyword>
<protein>
    <recommendedName>
        <fullName evidence="4">Membrane-associated protein</fullName>
    </recommendedName>
</protein>
<keyword evidence="1" id="KW-0472">Membrane</keyword>
<feature type="transmembrane region" description="Helical" evidence="1">
    <location>
        <begin position="40"/>
        <end position="59"/>
    </location>
</feature>
<feature type="transmembrane region" description="Helical" evidence="1">
    <location>
        <begin position="176"/>
        <end position="197"/>
    </location>
</feature>
<reference evidence="2 3" key="1">
    <citation type="submission" date="2017-08" db="EMBL/GenBank/DDBJ databases">
        <title>Multipartite genome sequences of Sinorhizobium species nodulating soybeans.</title>
        <authorList>
            <person name="Tian C.F."/>
        </authorList>
    </citation>
    <scope>NUCLEOTIDE SEQUENCE [LARGE SCALE GENOMIC DNA]</scope>
    <source>
        <strain evidence="2 3">CCBAU 05684</strain>
        <plasmid evidence="3">psj05684b</plasmid>
    </source>
</reference>
<evidence type="ECO:0000313" key="3">
    <source>
        <dbReference type="Proteomes" id="UP000217211"/>
    </source>
</evidence>
<evidence type="ECO:0000256" key="1">
    <source>
        <dbReference type="SAM" id="Phobius"/>
    </source>
</evidence>
<proteinExistence type="predicted"/>
<geneLocation type="plasmid" evidence="3">
    <name>psj05684b</name>
</geneLocation>
<dbReference type="AlphaFoldDB" id="A0A249PLK4"/>